<organism evidence="3 4">
    <name type="scientific">Pedobacter polaris</name>
    <dbReference type="NCBI Taxonomy" id="2571273"/>
    <lineage>
        <taxon>Bacteria</taxon>
        <taxon>Pseudomonadati</taxon>
        <taxon>Bacteroidota</taxon>
        <taxon>Sphingobacteriia</taxon>
        <taxon>Sphingobacteriales</taxon>
        <taxon>Sphingobacteriaceae</taxon>
        <taxon>Pedobacter</taxon>
    </lineage>
</organism>
<gene>
    <name evidence="3" type="ORF">FA048_17605</name>
</gene>
<dbReference type="Proteomes" id="UP000309488">
    <property type="component" value="Unassembled WGS sequence"/>
</dbReference>
<reference evidence="3 4" key="1">
    <citation type="submission" date="2019-04" db="EMBL/GenBank/DDBJ databases">
        <title>Pedobacter sp. RP-3-22 sp. nov., isolated from Arctic soil.</title>
        <authorList>
            <person name="Dahal R.H."/>
            <person name="Kim D.-U."/>
        </authorList>
    </citation>
    <scope>NUCLEOTIDE SEQUENCE [LARGE SCALE GENOMIC DNA]</scope>
    <source>
        <strain evidence="3 4">RP-3-22</strain>
    </source>
</reference>
<comment type="similarity">
    <text evidence="1">Belongs to the AHA1 family.</text>
</comment>
<sequence>MKSNLLFDFIVDKPAKTVVVNREFDADLSLVWDAFTKQEILDQWWAPKPWISKTKVMNFEVGGRRFYAMVSPEGDEHWSIQKYIAISPTSNFKMLSAFADADENPQLPGSDWDFNFSEENGTTKVSITIKNDSLERFEQMIEMGFQGGFTMTLNYLDTLLETLSKKWTTY</sequence>
<comment type="caution">
    <text evidence="3">The sequence shown here is derived from an EMBL/GenBank/DDBJ whole genome shotgun (WGS) entry which is preliminary data.</text>
</comment>
<dbReference type="Pfam" id="PF08327">
    <property type="entry name" value="AHSA1"/>
    <property type="match status" value="1"/>
</dbReference>
<name>A0A4U1CFX6_9SPHI</name>
<evidence type="ECO:0000256" key="1">
    <source>
        <dbReference type="ARBA" id="ARBA00006817"/>
    </source>
</evidence>
<keyword evidence="4" id="KW-1185">Reference proteome</keyword>
<evidence type="ECO:0000313" key="4">
    <source>
        <dbReference type="Proteomes" id="UP000309488"/>
    </source>
</evidence>
<protein>
    <submittedName>
        <fullName evidence="3">SRPBCC domain-containing protein</fullName>
    </submittedName>
</protein>
<dbReference type="CDD" id="cd07814">
    <property type="entry name" value="SRPBCC_CalC_Aha1-like"/>
    <property type="match status" value="1"/>
</dbReference>
<dbReference type="Gene3D" id="3.30.530.20">
    <property type="match status" value="1"/>
</dbReference>
<evidence type="ECO:0000259" key="2">
    <source>
        <dbReference type="Pfam" id="PF08327"/>
    </source>
</evidence>
<dbReference type="InterPro" id="IPR023393">
    <property type="entry name" value="START-like_dom_sf"/>
</dbReference>
<dbReference type="RefSeq" id="WP_136843574.1">
    <property type="nucleotide sequence ID" value="NZ_SWBR01000005.1"/>
</dbReference>
<dbReference type="SUPFAM" id="SSF55961">
    <property type="entry name" value="Bet v1-like"/>
    <property type="match status" value="1"/>
</dbReference>
<dbReference type="OrthoDB" id="9795306at2"/>
<dbReference type="AlphaFoldDB" id="A0A4U1CFX6"/>
<feature type="domain" description="Activator of Hsp90 ATPase homologue 1/2-like C-terminal" evidence="2">
    <location>
        <begin position="26"/>
        <end position="161"/>
    </location>
</feature>
<accession>A0A4U1CFX6</accession>
<evidence type="ECO:0000313" key="3">
    <source>
        <dbReference type="EMBL" id="TKC05539.1"/>
    </source>
</evidence>
<dbReference type="InterPro" id="IPR013538">
    <property type="entry name" value="ASHA1/2-like_C"/>
</dbReference>
<proteinExistence type="inferred from homology"/>
<dbReference type="EMBL" id="SWBR01000005">
    <property type="protein sequence ID" value="TKC05539.1"/>
    <property type="molecule type" value="Genomic_DNA"/>
</dbReference>